<name>A0AAV0ZXN4_VICFA</name>
<gene>
    <name evidence="2" type="ORF">VFH_III055440</name>
</gene>
<feature type="transmembrane region" description="Helical" evidence="1">
    <location>
        <begin position="98"/>
        <end position="120"/>
    </location>
</feature>
<protein>
    <submittedName>
        <fullName evidence="2">Uncharacterized protein</fullName>
    </submittedName>
</protein>
<dbReference type="EMBL" id="OX451738">
    <property type="protein sequence ID" value="CAI8602752.1"/>
    <property type="molecule type" value="Genomic_DNA"/>
</dbReference>
<evidence type="ECO:0000313" key="3">
    <source>
        <dbReference type="Proteomes" id="UP001157006"/>
    </source>
</evidence>
<keyword evidence="1" id="KW-1133">Transmembrane helix</keyword>
<sequence>MFLSNVVYFVHCVNANFWWVFVVSFLARVSYYFLSSLFPEDEGQIWRLLVEEYNAEIVIYIESTLLIELYGGEDLVKAISFILLFFMKKMRRKKNAKICSFFPIIISHQILKVMKLYLAFRTTIFR</sequence>
<accession>A0AAV0ZXN4</accession>
<keyword evidence="3" id="KW-1185">Reference proteome</keyword>
<dbReference type="Proteomes" id="UP001157006">
    <property type="component" value="Chromosome 3"/>
</dbReference>
<dbReference type="AlphaFoldDB" id="A0AAV0ZXN4"/>
<keyword evidence="1" id="KW-0812">Transmembrane</keyword>
<keyword evidence="1" id="KW-0472">Membrane</keyword>
<organism evidence="2 3">
    <name type="scientific">Vicia faba</name>
    <name type="common">Broad bean</name>
    <name type="synonym">Faba vulgaris</name>
    <dbReference type="NCBI Taxonomy" id="3906"/>
    <lineage>
        <taxon>Eukaryota</taxon>
        <taxon>Viridiplantae</taxon>
        <taxon>Streptophyta</taxon>
        <taxon>Embryophyta</taxon>
        <taxon>Tracheophyta</taxon>
        <taxon>Spermatophyta</taxon>
        <taxon>Magnoliopsida</taxon>
        <taxon>eudicotyledons</taxon>
        <taxon>Gunneridae</taxon>
        <taxon>Pentapetalae</taxon>
        <taxon>rosids</taxon>
        <taxon>fabids</taxon>
        <taxon>Fabales</taxon>
        <taxon>Fabaceae</taxon>
        <taxon>Papilionoideae</taxon>
        <taxon>50 kb inversion clade</taxon>
        <taxon>NPAAA clade</taxon>
        <taxon>Hologalegina</taxon>
        <taxon>IRL clade</taxon>
        <taxon>Fabeae</taxon>
        <taxon>Vicia</taxon>
    </lineage>
</organism>
<evidence type="ECO:0000313" key="2">
    <source>
        <dbReference type="EMBL" id="CAI8602752.1"/>
    </source>
</evidence>
<evidence type="ECO:0000256" key="1">
    <source>
        <dbReference type="SAM" id="Phobius"/>
    </source>
</evidence>
<proteinExistence type="predicted"/>
<reference evidence="2 3" key="1">
    <citation type="submission" date="2023-01" db="EMBL/GenBank/DDBJ databases">
        <authorList>
            <person name="Kreplak J."/>
        </authorList>
    </citation>
    <scope>NUCLEOTIDE SEQUENCE [LARGE SCALE GENOMIC DNA]</scope>
</reference>
<feature type="transmembrane region" description="Helical" evidence="1">
    <location>
        <begin position="6"/>
        <end position="27"/>
    </location>
</feature>